<dbReference type="EMBL" id="FZOO01000007">
    <property type="protein sequence ID" value="SNS74995.1"/>
    <property type="molecule type" value="Genomic_DNA"/>
</dbReference>
<organism evidence="1 2">
    <name type="scientific">Geodermatophilus pulveris</name>
    <dbReference type="NCBI Taxonomy" id="1564159"/>
    <lineage>
        <taxon>Bacteria</taxon>
        <taxon>Bacillati</taxon>
        <taxon>Actinomycetota</taxon>
        <taxon>Actinomycetes</taxon>
        <taxon>Geodermatophilales</taxon>
        <taxon>Geodermatophilaceae</taxon>
        <taxon>Geodermatophilus</taxon>
    </lineage>
</organism>
<dbReference type="Proteomes" id="UP000198373">
    <property type="component" value="Unassembled WGS sequence"/>
</dbReference>
<sequence length="61" mass="7063">MTGNKIVCPENPRHRLEPLSRHYPRVLTIRTQRGSIVRRLSDDGVRAFECVTCRIIIETSD</sequence>
<keyword evidence="2" id="KW-1185">Reference proteome</keyword>
<name>A0A239H1J0_9ACTN</name>
<protein>
    <submittedName>
        <fullName evidence="1">Uncharacterized protein</fullName>
    </submittedName>
</protein>
<evidence type="ECO:0000313" key="1">
    <source>
        <dbReference type="EMBL" id="SNS74995.1"/>
    </source>
</evidence>
<accession>A0A239H1J0</accession>
<gene>
    <name evidence="1" type="ORF">SAMN06893096_107153</name>
</gene>
<dbReference type="AlphaFoldDB" id="A0A239H1J0"/>
<reference evidence="2" key="1">
    <citation type="submission" date="2017-06" db="EMBL/GenBank/DDBJ databases">
        <authorList>
            <person name="Varghese N."/>
            <person name="Submissions S."/>
        </authorList>
    </citation>
    <scope>NUCLEOTIDE SEQUENCE [LARGE SCALE GENOMIC DNA]</scope>
    <source>
        <strain evidence="2">DSM 46839</strain>
    </source>
</reference>
<proteinExistence type="predicted"/>
<evidence type="ECO:0000313" key="2">
    <source>
        <dbReference type="Proteomes" id="UP000198373"/>
    </source>
</evidence>